<accession>A0ABS2QZ06</accession>
<keyword evidence="2" id="KW-1185">Reference proteome</keyword>
<dbReference type="SUPFAM" id="SSF160515">
    <property type="entry name" value="YueI-like"/>
    <property type="match status" value="1"/>
</dbReference>
<protein>
    <submittedName>
        <fullName evidence="1">Uncharacterized protein YueI</fullName>
    </submittedName>
</protein>
<dbReference type="InterPro" id="IPR029064">
    <property type="entry name" value="Ribosomal_eL30-like_sf"/>
</dbReference>
<organism evidence="1 2">
    <name type="scientific">Priestia iocasae</name>
    <dbReference type="NCBI Taxonomy" id="2291674"/>
    <lineage>
        <taxon>Bacteria</taxon>
        <taxon>Bacillati</taxon>
        <taxon>Bacillota</taxon>
        <taxon>Bacilli</taxon>
        <taxon>Bacillales</taxon>
        <taxon>Bacillaceae</taxon>
        <taxon>Priestia</taxon>
    </lineage>
</organism>
<name>A0ABS2QZ06_9BACI</name>
<dbReference type="PIRSF" id="PIRSF034303">
    <property type="entry name" value="DUF1694"/>
    <property type="match status" value="1"/>
</dbReference>
<dbReference type="InterPro" id="IPR012543">
    <property type="entry name" value="DUF1694"/>
</dbReference>
<dbReference type="Pfam" id="PF07997">
    <property type="entry name" value="DUF1694"/>
    <property type="match status" value="1"/>
</dbReference>
<dbReference type="RefSeq" id="WP_205188725.1">
    <property type="nucleotide sequence ID" value="NZ_JAFBFC010000008.1"/>
</dbReference>
<evidence type="ECO:0000313" key="2">
    <source>
        <dbReference type="Proteomes" id="UP000809829"/>
    </source>
</evidence>
<sequence>MKKNNIDEYLERGMHGAKETKPDERRYYLTTLRERIEIALKKGQVMKPKPYSEVVTKIKNVQDGQLFLNGTIAYPHLSKYIQVANQHHVPFTIVQNLEAETDIGLVLTGSKGSEDIEIFIQD</sequence>
<dbReference type="Proteomes" id="UP000809829">
    <property type="component" value="Unassembled WGS sequence"/>
</dbReference>
<proteinExistence type="predicted"/>
<gene>
    <name evidence="1" type="ORF">JOC83_003584</name>
</gene>
<evidence type="ECO:0000313" key="1">
    <source>
        <dbReference type="EMBL" id="MBM7704725.1"/>
    </source>
</evidence>
<comment type="caution">
    <text evidence="1">The sequence shown here is derived from an EMBL/GenBank/DDBJ whole genome shotgun (WGS) entry which is preliminary data.</text>
</comment>
<dbReference type="Gene3D" id="3.30.1330.30">
    <property type="match status" value="1"/>
</dbReference>
<dbReference type="EMBL" id="JAFBFC010000008">
    <property type="protein sequence ID" value="MBM7704725.1"/>
    <property type="molecule type" value="Genomic_DNA"/>
</dbReference>
<reference evidence="1 2" key="1">
    <citation type="submission" date="2021-01" db="EMBL/GenBank/DDBJ databases">
        <title>Genomic Encyclopedia of Type Strains, Phase IV (KMG-IV): sequencing the most valuable type-strain genomes for metagenomic binning, comparative biology and taxonomic classification.</title>
        <authorList>
            <person name="Goeker M."/>
        </authorList>
    </citation>
    <scope>NUCLEOTIDE SEQUENCE [LARGE SCALE GENOMIC DNA]</scope>
    <source>
        <strain evidence="1 2">DSM 104297</strain>
    </source>
</reference>